<evidence type="ECO:0000313" key="1">
    <source>
        <dbReference type="EMBL" id="AMJ40984.1"/>
    </source>
</evidence>
<proteinExistence type="predicted"/>
<reference evidence="4" key="4">
    <citation type="submission" date="2016-11" db="EMBL/GenBank/DDBJ databases">
        <authorList>
            <person name="Jaros S."/>
            <person name="Januszkiewicz K."/>
            <person name="Wedrychowicz H."/>
        </authorList>
    </citation>
    <scope>NUCLEOTIDE SEQUENCE [LARGE SCALE GENOMIC DNA]</scope>
    <source>
        <strain evidence="4">DSM 1682</strain>
    </source>
</reference>
<protein>
    <submittedName>
        <fullName evidence="2">Prophage minor tail protein Z (GPZ)</fullName>
    </submittedName>
</protein>
<organism evidence="2 4">
    <name type="scientific">Anaerotignum propionicum DSM 1682</name>
    <dbReference type="NCBI Taxonomy" id="991789"/>
    <lineage>
        <taxon>Bacteria</taxon>
        <taxon>Bacillati</taxon>
        <taxon>Bacillota</taxon>
        <taxon>Clostridia</taxon>
        <taxon>Lachnospirales</taxon>
        <taxon>Anaerotignaceae</taxon>
        <taxon>Anaerotignum</taxon>
    </lineage>
</organism>
<evidence type="ECO:0000313" key="4">
    <source>
        <dbReference type="Proteomes" id="UP000184204"/>
    </source>
</evidence>
<dbReference type="RefSeq" id="WP_082754266.1">
    <property type="nucleotide sequence ID" value="NZ_CP014223.1"/>
</dbReference>
<sequence>MIKIEVKNSDVIVRSIAEKLGNLSKDAPVVLKLAINETANKTRTLMGKEVQKAYTTKLGSAKKYMRIKKATAKKLVAVISSKGSPTIISDHKISPAKMQTGENRPKILKAKVLRKSRMKPLERNEIKAFLTKFTGSGLHNYGVVERVGKERYPIKPLYSPAISQMLGSEKNVLNVIRPEVGNFLQKEILRQIDRRKRKEMYVK</sequence>
<dbReference type="InterPro" id="IPR010633">
    <property type="entry name" value="Phage_lambda_GpZ"/>
</dbReference>
<dbReference type="EMBL" id="FQUA01000004">
    <property type="protein sequence ID" value="SHE60462.1"/>
    <property type="molecule type" value="Genomic_DNA"/>
</dbReference>
<dbReference type="EMBL" id="CP014223">
    <property type="protein sequence ID" value="AMJ40984.1"/>
    <property type="molecule type" value="Genomic_DNA"/>
</dbReference>
<evidence type="ECO:0000313" key="3">
    <source>
        <dbReference type="Proteomes" id="UP000068026"/>
    </source>
</evidence>
<accession>A0A0X1U7S4</accession>
<dbReference type="KEGG" id="cpro:CPRO_13910"/>
<dbReference type="Pfam" id="PF06763">
    <property type="entry name" value="Minor_tail_Z"/>
    <property type="match status" value="1"/>
</dbReference>
<reference evidence="3" key="2">
    <citation type="submission" date="2016-01" db="EMBL/GenBank/DDBJ databases">
        <authorList>
            <person name="Poehlein A."/>
            <person name="Schlien K."/>
            <person name="Gottschalk G."/>
            <person name="Buckel W."/>
            <person name="Daniel R."/>
        </authorList>
    </citation>
    <scope>NUCLEOTIDE SEQUENCE [LARGE SCALE GENOMIC DNA]</scope>
    <source>
        <strain evidence="3">X2</strain>
    </source>
</reference>
<keyword evidence="3" id="KW-1185">Reference proteome</keyword>
<dbReference type="AlphaFoldDB" id="A0A0X1U7S4"/>
<dbReference type="OrthoDB" id="5518677at2"/>
<name>A0A0X1U7S4_ANAPI</name>
<dbReference type="Proteomes" id="UP000184204">
    <property type="component" value="Unassembled WGS sequence"/>
</dbReference>
<reference evidence="2" key="3">
    <citation type="submission" date="2016-11" db="EMBL/GenBank/DDBJ databases">
        <authorList>
            <person name="Varghese N."/>
            <person name="Submissions S."/>
        </authorList>
    </citation>
    <scope>NUCLEOTIDE SEQUENCE</scope>
    <source>
        <strain evidence="2">DSM 1682</strain>
    </source>
</reference>
<evidence type="ECO:0000313" key="2">
    <source>
        <dbReference type="EMBL" id="SHE60462.1"/>
    </source>
</evidence>
<dbReference type="Proteomes" id="UP000068026">
    <property type="component" value="Chromosome"/>
</dbReference>
<gene>
    <name evidence="1" type="ORF">CPRO_13910</name>
    <name evidence="2" type="ORF">SAMN02745151_01202</name>
</gene>
<reference evidence="1 3" key="1">
    <citation type="journal article" date="2016" name="Genome Announc.">
        <title>Complete Genome Sequence of the Amino Acid-Fermenting Clostridium propionicum X2 (DSM 1682).</title>
        <authorList>
            <person name="Poehlein A."/>
            <person name="Schlien K."/>
            <person name="Chowdhury N.P."/>
            <person name="Gottschalk G."/>
            <person name="Buckel W."/>
            <person name="Daniel R."/>
        </authorList>
    </citation>
    <scope>NUCLEOTIDE SEQUENCE [LARGE SCALE GENOMIC DNA]</scope>
    <source>
        <strain evidence="1 3">X2</strain>
    </source>
</reference>